<accession>A0A2U1AVB7</accession>
<evidence type="ECO:0008006" key="3">
    <source>
        <dbReference type="Google" id="ProtNLM"/>
    </source>
</evidence>
<dbReference type="EMBL" id="QEKH01000017">
    <property type="protein sequence ID" value="PVY40343.1"/>
    <property type="molecule type" value="Genomic_DNA"/>
</dbReference>
<evidence type="ECO:0000313" key="1">
    <source>
        <dbReference type="EMBL" id="PVY40343.1"/>
    </source>
</evidence>
<dbReference type="OrthoDB" id="2524089at2"/>
<reference evidence="1 2" key="1">
    <citation type="submission" date="2018-04" db="EMBL/GenBank/DDBJ databases">
        <title>Genomic Encyclopedia of Type Strains, Phase IV (KMG-IV): sequencing the most valuable type-strain genomes for metagenomic binning, comparative biology and taxonomic classification.</title>
        <authorList>
            <person name="Goeker M."/>
        </authorList>
    </citation>
    <scope>NUCLEOTIDE SEQUENCE [LARGE SCALE GENOMIC DNA]</scope>
    <source>
        <strain evidence="1 2">DSM 14823</strain>
    </source>
</reference>
<gene>
    <name evidence="1" type="ORF">C8D82_11762</name>
</gene>
<evidence type="ECO:0000313" key="2">
    <source>
        <dbReference type="Proteomes" id="UP000245959"/>
    </source>
</evidence>
<dbReference type="Proteomes" id="UP000245959">
    <property type="component" value="Unassembled WGS sequence"/>
</dbReference>
<protein>
    <recommendedName>
        <fullName evidence="3">Heparinase II/III-like protein</fullName>
    </recommendedName>
</protein>
<keyword evidence="2" id="KW-1185">Reference proteome</keyword>
<sequence length="688" mass="77666">MKLYHSDEVARRRALFQKLSRGRIGEVVNPDGSGKIPQFNPPWREVFWIAPALYCGDEADIALANRMIGRYFSAPRAWSNEVPKMSDGRDFNIFLSTSCATLLREFAPLATPEAREILEFHTRLVFRTYAGAAQPDLKFHGCNDNMPMMATKGLLLGGEFLGDEAAQRHGLWNLNEFRRLLSRSAWASEFNSSTYSASTLCSLAKIGELSHSEEVRALARDCEARIWAEILLHFHPGTRRSAGPNCRSYAVDWAGHPHSLQVQLWILFGAELSGYDIPADLFGAEPDPLQVVHFGGNYMQNIAEFCEFTSADYHVPEELVPLLRECAYPARTRGRSESMMRYDGMAGEYHTENYMEQEFSLGTVDTPLCGGEQTAQLYATYKLRPDVRTYRDSASIFYRFFTSPVDLDRIGHSVDGNSHSEENSFHQGWSYVLQKRNTAILLNIPALSGAPLTAPVLKLDVIFPAHYGRIRRSVLGAEPVREGAAGESAKVVPVSVEAGEVFVHVWPLIPTSEPRRAAVRFHSGKRYECLELVNYEGEPREFSREELKLMQNGFVFTIDAKSHWESLEAFHAFHSEARILDYTISNRRFVRFHRPGVQFEICYSPSPFGVQTCAVDGRTVERPVIESTRFDVTRLPFTTGEVAPDLPFFPWGDSMKMHNYPDQPWQIGSRGLPQEAPYAACRTFPGSK</sequence>
<proteinExistence type="predicted"/>
<name>A0A2U1AVB7_9BACT</name>
<dbReference type="RefSeq" id="WP_116884394.1">
    <property type="nucleotide sequence ID" value="NZ_CABMMC010000036.1"/>
</dbReference>
<comment type="caution">
    <text evidence="1">The sequence shown here is derived from an EMBL/GenBank/DDBJ whole genome shotgun (WGS) entry which is preliminary data.</text>
</comment>
<organism evidence="1 2">
    <name type="scientific">Victivallis vadensis</name>
    <dbReference type="NCBI Taxonomy" id="172901"/>
    <lineage>
        <taxon>Bacteria</taxon>
        <taxon>Pseudomonadati</taxon>
        <taxon>Lentisphaerota</taxon>
        <taxon>Lentisphaeria</taxon>
        <taxon>Victivallales</taxon>
        <taxon>Victivallaceae</taxon>
        <taxon>Victivallis</taxon>
    </lineage>
</organism>
<dbReference type="GeneID" id="78295697"/>
<dbReference type="AlphaFoldDB" id="A0A2U1AVB7"/>